<evidence type="ECO:0000313" key="2">
    <source>
        <dbReference type="EMBL" id="OQS00574.1"/>
    </source>
</evidence>
<accession>A0A1V9ZRE3</accession>
<comment type="caution">
    <text evidence="2">The sequence shown here is derived from an EMBL/GenBank/DDBJ whole genome shotgun (WGS) entry which is preliminary data.</text>
</comment>
<evidence type="ECO:0000256" key="1">
    <source>
        <dbReference type="SAM" id="Phobius"/>
    </source>
</evidence>
<reference evidence="2 3" key="1">
    <citation type="journal article" date="2014" name="Genome Biol. Evol.">
        <title>The secreted proteins of Achlya hypogyna and Thraustotheca clavata identify the ancestral oomycete secretome and reveal gene acquisitions by horizontal gene transfer.</title>
        <authorList>
            <person name="Misner I."/>
            <person name="Blouin N."/>
            <person name="Leonard G."/>
            <person name="Richards T.A."/>
            <person name="Lane C.E."/>
        </authorList>
    </citation>
    <scope>NUCLEOTIDE SEQUENCE [LARGE SCALE GENOMIC DNA]</scope>
    <source>
        <strain evidence="2 3">ATCC 48635</strain>
    </source>
</reference>
<feature type="transmembrane region" description="Helical" evidence="1">
    <location>
        <begin position="559"/>
        <end position="585"/>
    </location>
</feature>
<keyword evidence="1" id="KW-0812">Transmembrane</keyword>
<dbReference type="Proteomes" id="UP000243579">
    <property type="component" value="Unassembled WGS sequence"/>
</dbReference>
<feature type="transmembrane region" description="Helical" evidence="1">
    <location>
        <begin position="12"/>
        <end position="37"/>
    </location>
</feature>
<sequence length="1754" mass="192414">MHSSTPPSTLKFLVGFVYFVATVALGVVALAFMLPYLENDYLWPEFTSSTLATRVVQIFNDKLVFADSDLAFDLLAASVIAPPPAALLQPVYPRKLLHEELTTPVAAIRSLRNYDVNLLTFLMTGYCWADLYQLYSMAHTSARAVRCQQQYSANAAVYLEAVLRNVDFQAWLDSFGGEFYTFIADPIAEMSSSGAAWKQQLLGHVPAPVEDEVALWTSLGLTTFALQYANRIETGLVETITITNALGQTPSFQLKTLPSVHRGTFWTSSYLFAALQTDFVSLEPNHSLVRNSSTFFGLFNPSELEAYNDGSPLNRINAVLHDQLGQLTSVDLVWLPRPPAIVATVRAFHNAVATALVTTVAFASAWDALESGVWTPTPAQWQRPNIVFYGGNPMCSFGSALPIVQESFGFDDACGTQSALTLQWSPLSGLFAIAATGANDTSACRLLPLSEQLQCHRTVAAALEAAELLSPILKWPLPPMDLGVLQFVAPTNGNITIEIQSLLDPAFELFGAVMLCDWAVMNREAVGFQGDEASFNLVSKFYAPVVLPPAQVTTGLSGYLWRCAAVTTVGISLVAVLLVVLWLWFQPHHVEWFLFNRLVGTVWLSRSILAGRSLTALLCLATSDVTFAMTPTSLSQLHVESKTLFRTCLFASETLWITYIAHEILHPVVGHRTHRYAAPSSLLAWVALVLYTQLGPVPFTATVDRQCHAVDIDVMVLCTSGSIHIATIHRTLALVLITLGAVIGGAVVAWLSSPTRVPVMPMGSEWKAKPIPSLALPVSAVAFVHEAHPHTNHTALDAITSACCGMFYFSWRGRRYLFDTKSWLLVPSEAYGFALPKLWRRDTATIVVLPHLQGGASTNAKAPKKVHASPAVVERWTCLYTTARRALGFPCLLLSLFSNIAYLGVAQTNLANDYIWAGFNATGTYAFLGNLFNRQLLTTSVMSFQLDDPAYSDVSQRYNTSVATIRVGGTAAHRQLFAADVDFETVVTNLRNTDPCVLPWVFTQYCYVDWRQRWSLASTAARQRRCDRDYATNGAVYLESGLGNLASWDAWSTCWGDSFEAGIARALRSTGEGRAWLEAIRATPRSVADEVAHWRAMAIHTFVLQWQNFKTTGFTDSFYIENALGLQYPLLLSETSGSMHLRQQTSLRLYWTLASDLWAVASNSTRIGGASLVRDSAFYAFANATPEVLLFDNMTLVQPLNAGLTVLRESIGPFGSVDTEYVPVPLALRQFYAAYTGALSTLLVSNADATDTYAALPSHPFIMEVPGRLLAQSATLMSVGGRIMCGNDAPPYPFMYGIATLFGARSLCYALFPEQIETTPAQLLFALYGFNATHPELDFNAMCALDMAALASCAEGYAAVWDFIKQYVENLQSLRLPAMSVEATVLDLNISLVQYLQNVSSTEVVFFTINILAPEDAWPFYGWCLLFDWVTDVREVVSYQGDAGVVTAISSPMTPATLSPKADTISRSLSVVSQGCVQYVTGTLILVAGGAMLIALYQRLRVASVNLMVLTRLAGLVWIGRPLLLVRSLTAICLLNTSPLELVQHRAVLTKFVSPRLAWYDTVLAASELTWTVFILNDVLSCVTQQYTVLYASRSTHLAWIVAILWTLLSPQRHAAQIRRVCTAINMDDGLVCTSGFVQIGNVHRVVVGFGVGVASVVVCYTGARLLYRDTAPGPAPTLLLNAQSFFMLTLEKSGDDVFLDKMSAFVAGVLSWEVHGTLHMLDLKTWRYVRLTRDAMDATHPPRLRQAIPLSKL</sequence>
<gene>
    <name evidence="2" type="ORF">ACHHYP_03382</name>
</gene>
<feature type="transmembrane region" description="Helical" evidence="1">
    <location>
        <begin position="732"/>
        <end position="752"/>
    </location>
</feature>
<dbReference type="EMBL" id="JNBR01000029">
    <property type="protein sequence ID" value="OQS00574.1"/>
    <property type="molecule type" value="Genomic_DNA"/>
</dbReference>
<keyword evidence="1" id="KW-0472">Membrane</keyword>
<evidence type="ECO:0000313" key="3">
    <source>
        <dbReference type="Proteomes" id="UP000243579"/>
    </source>
</evidence>
<dbReference type="OrthoDB" id="72856at2759"/>
<keyword evidence="3" id="KW-1185">Reference proteome</keyword>
<keyword evidence="1" id="KW-1133">Transmembrane helix</keyword>
<feature type="transmembrane region" description="Helical" evidence="1">
    <location>
        <begin position="1477"/>
        <end position="1497"/>
    </location>
</feature>
<protein>
    <submittedName>
        <fullName evidence="2">Uncharacterized protein</fullName>
    </submittedName>
</protein>
<organism evidence="2 3">
    <name type="scientific">Achlya hypogyna</name>
    <name type="common">Oomycete</name>
    <name type="synonym">Protoachlya hypogyna</name>
    <dbReference type="NCBI Taxonomy" id="1202772"/>
    <lineage>
        <taxon>Eukaryota</taxon>
        <taxon>Sar</taxon>
        <taxon>Stramenopiles</taxon>
        <taxon>Oomycota</taxon>
        <taxon>Saprolegniomycetes</taxon>
        <taxon>Saprolegniales</taxon>
        <taxon>Achlyaceae</taxon>
        <taxon>Achlya</taxon>
    </lineage>
</organism>
<name>A0A1V9ZRE3_ACHHY</name>
<proteinExistence type="predicted"/>